<evidence type="ECO:0000256" key="7">
    <source>
        <dbReference type="ARBA" id="ARBA00035192"/>
    </source>
</evidence>
<dbReference type="GO" id="GO:0005739">
    <property type="term" value="C:mitochondrion"/>
    <property type="evidence" value="ECO:0007669"/>
    <property type="project" value="UniProtKB-SubCell"/>
</dbReference>
<evidence type="ECO:0000256" key="4">
    <source>
        <dbReference type="ARBA" id="ARBA00022980"/>
    </source>
</evidence>
<dbReference type="PANTHER" id="PTHR39150">
    <property type="entry name" value="54S RIBOSOMAL PROTEIN L28, MITOCHONDRIAL"/>
    <property type="match status" value="1"/>
</dbReference>
<evidence type="ECO:0000313" key="9">
    <source>
        <dbReference type="EMBL" id="ODV73589.1"/>
    </source>
</evidence>
<reference evidence="9 11" key="3">
    <citation type="journal article" date="2016" name="Proc. Natl. Acad. Sci. U.S.A.">
        <title>Comparative genomics of biotechnologically important yeasts.</title>
        <authorList>
            <person name="Riley R."/>
            <person name="Haridas S."/>
            <person name="Wolfe K.H."/>
            <person name="Lopes M.R."/>
            <person name="Hittinger C.T."/>
            <person name="Goeker M."/>
            <person name="Salamov A.A."/>
            <person name="Wisecaver J.H."/>
            <person name="Long T.M."/>
            <person name="Calvey C.H."/>
            <person name="Aerts A.L."/>
            <person name="Barry K.W."/>
            <person name="Choi C."/>
            <person name="Clum A."/>
            <person name="Coughlan A.Y."/>
            <person name="Deshpande S."/>
            <person name="Douglass A.P."/>
            <person name="Hanson S.J."/>
            <person name="Klenk H.-P."/>
            <person name="LaButti K.M."/>
            <person name="Lapidus A."/>
            <person name="Lindquist E.A."/>
            <person name="Lipzen A.M."/>
            <person name="Meier-Kolthoff J.P."/>
            <person name="Ohm R.A."/>
            <person name="Otillar R.P."/>
            <person name="Pangilinan J.L."/>
            <person name="Peng Y."/>
            <person name="Rokas A."/>
            <person name="Rosa C.A."/>
            <person name="Scheuner C."/>
            <person name="Sibirny A.A."/>
            <person name="Slot J.C."/>
            <person name="Stielow J.B."/>
            <person name="Sun H."/>
            <person name="Kurtzman C.P."/>
            <person name="Blackwell M."/>
            <person name="Grigoriev I.V."/>
            <person name="Jeffries T.W."/>
        </authorList>
    </citation>
    <scope>NUCLEOTIDE SEQUENCE [LARGE SCALE GENOMIC DNA]</scope>
    <source>
        <strain evidence="11">ATCC 18201 / CBS 1600 / BCRC 20928 / JCM 3617 / NBRC 0987 / NRRL Y-1542</strain>
        <strain evidence="9">NRRL Y-1542</strain>
    </source>
</reference>
<comment type="subcellular location">
    <subcellularLocation>
        <location evidence="1">Mitochondrion</location>
    </subcellularLocation>
</comment>
<dbReference type="Proteomes" id="UP000038830">
    <property type="component" value="Unassembled WGS sequence"/>
</dbReference>
<dbReference type="GO" id="GO:0032543">
    <property type="term" value="P:mitochondrial translation"/>
    <property type="evidence" value="ECO:0007669"/>
    <property type="project" value="InterPro"/>
</dbReference>
<dbReference type="AlphaFoldDB" id="A0A0H5C5V9"/>
<dbReference type="Pfam" id="PF09812">
    <property type="entry name" value="MRP-L28"/>
    <property type="match status" value="1"/>
</dbReference>
<reference evidence="10" key="2">
    <citation type="journal article" date="2015" name="J. Biotechnol.">
        <title>The structure of the Cyberlindnera jadinii genome and its relation to Candida utilis analyzed by the occurrence of single nucleotide polymorphisms.</title>
        <authorList>
            <person name="Rupp O."/>
            <person name="Brinkrolf K."/>
            <person name="Buerth C."/>
            <person name="Kunigo M."/>
            <person name="Schneider J."/>
            <person name="Jaenicke S."/>
            <person name="Goesmann A."/>
            <person name="Puehler A."/>
            <person name="Jaeger K.-E."/>
            <person name="Ernst J.F."/>
        </authorList>
    </citation>
    <scope>NUCLEOTIDE SEQUENCE [LARGE SCALE GENOMIC DNA]</scope>
    <source>
        <strain evidence="10">ATCC 18201 / CBS 1600 / BCRC 20928 / JCM 3617 / NBRC 0987 / NRRL Y-1542</strain>
    </source>
</reference>
<keyword evidence="6" id="KW-0687">Ribonucleoprotein</keyword>
<proteinExistence type="inferred from homology"/>
<evidence type="ECO:0000313" key="11">
    <source>
        <dbReference type="Proteomes" id="UP000094389"/>
    </source>
</evidence>
<dbReference type="STRING" id="983966.A0A0H5C5V9"/>
<dbReference type="OMA" id="DYAYKAP"/>
<dbReference type="EMBL" id="KV453930">
    <property type="protein sequence ID" value="ODV73589.1"/>
    <property type="molecule type" value="Genomic_DNA"/>
</dbReference>
<comment type="similarity">
    <text evidence="2">Belongs to the mitochondrion-specific ribosomal protein mL40 family.</text>
</comment>
<dbReference type="OrthoDB" id="2098203at2759"/>
<dbReference type="FunFam" id="6.10.250.3440:FF:000001">
    <property type="entry name" value="Mitochondrial ribosomal protein L40"/>
    <property type="match status" value="1"/>
</dbReference>
<keyword evidence="5" id="KW-0496">Mitochondrion</keyword>
<dbReference type="InterPro" id="IPR042831">
    <property type="entry name" value="Ribosomal_mL40_fung"/>
</dbReference>
<accession>A0A0H5C5V9</accession>
<reference evidence="8" key="1">
    <citation type="submission" date="2014-12" db="EMBL/GenBank/DDBJ databases">
        <authorList>
            <person name="Jaenicke S."/>
        </authorList>
    </citation>
    <scope>NUCLEOTIDE SEQUENCE [LARGE SCALE GENOMIC DNA]</scope>
    <source>
        <strain evidence="8">CBS1600</strain>
    </source>
</reference>
<dbReference type="Gene3D" id="6.10.250.3440">
    <property type="match status" value="1"/>
</dbReference>
<dbReference type="EMBL" id="CDQK01000004">
    <property type="protein sequence ID" value="CEP23535.1"/>
    <property type="molecule type" value="Genomic_DNA"/>
</dbReference>
<evidence type="ECO:0000256" key="6">
    <source>
        <dbReference type="ARBA" id="ARBA00023274"/>
    </source>
</evidence>
<dbReference type="PANTHER" id="PTHR39150:SF1">
    <property type="entry name" value="LARGE RIBOSOMAL SUBUNIT PROTEIN ML40"/>
    <property type="match status" value="1"/>
</dbReference>
<accession>A0A1E4S270</accession>
<keyword evidence="11" id="KW-1185">Reference proteome</keyword>
<evidence type="ECO:0000313" key="10">
    <source>
        <dbReference type="Proteomes" id="UP000038830"/>
    </source>
</evidence>
<dbReference type="Proteomes" id="UP000094389">
    <property type="component" value="Unassembled WGS sequence"/>
</dbReference>
<sequence length="162" mass="18602">MLTFPIKSQIATLSRAVNGSTNTKYLISSLPLQFARGKRTKRTVTVSAGTQRIITQLSVISARKKVPRVLKLSNEDLIRHDTVQRAWTLFQREKRQQQDEQLSKQYDSIINALEDLKAVAPELYAVANKKEKGKRFPLEARIPVDYPPNKIWYYDVAKDESK</sequence>
<keyword evidence="4" id="KW-0689">Ribosomal protein</keyword>
<evidence type="ECO:0000256" key="2">
    <source>
        <dbReference type="ARBA" id="ARBA00009360"/>
    </source>
</evidence>
<dbReference type="GO" id="GO:0003735">
    <property type="term" value="F:structural constituent of ribosome"/>
    <property type="evidence" value="ECO:0007669"/>
    <property type="project" value="InterPro"/>
</dbReference>
<dbReference type="InterPro" id="IPR019192">
    <property type="entry name" value="Ribosomal_mL40"/>
</dbReference>
<evidence type="ECO:0000256" key="5">
    <source>
        <dbReference type="ARBA" id="ARBA00023128"/>
    </source>
</evidence>
<dbReference type="GO" id="GO:1990904">
    <property type="term" value="C:ribonucleoprotein complex"/>
    <property type="evidence" value="ECO:0007669"/>
    <property type="project" value="UniProtKB-KW"/>
</dbReference>
<name>A0A0H5C5V9_CYBJN</name>
<organism evidence="8 10">
    <name type="scientific">Cyberlindnera jadinii (strain ATCC 18201 / CBS 1600 / BCRC 20928 / JCM 3617 / NBRC 0987 / NRRL Y-1542)</name>
    <name type="common">Torula yeast</name>
    <name type="synonym">Candida utilis</name>
    <dbReference type="NCBI Taxonomy" id="983966"/>
    <lineage>
        <taxon>Eukaryota</taxon>
        <taxon>Fungi</taxon>
        <taxon>Dikarya</taxon>
        <taxon>Ascomycota</taxon>
        <taxon>Saccharomycotina</taxon>
        <taxon>Saccharomycetes</taxon>
        <taxon>Phaffomycetales</taxon>
        <taxon>Phaffomycetaceae</taxon>
        <taxon>Cyberlindnera</taxon>
    </lineage>
</organism>
<keyword evidence="3" id="KW-0809">Transit peptide</keyword>
<protein>
    <recommendedName>
        <fullName evidence="7">Large ribosomal subunit protein mL40</fullName>
    </recommendedName>
</protein>
<dbReference type="GO" id="GO:0005840">
    <property type="term" value="C:ribosome"/>
    <property type="evidence" value="ECO:0007669"/>
    <property type="project" value="UniProtKB-KW"/>
</dbReference>
<evidence type="ECO:0000256" key="1">
    <source>
        <dbReference type="ARBA" id="ARBA00004173"/>
    </source>
</evidence>
<evidence type="ECO:0000313" key="8">
    <source>
        <dbReference type="EMBL" id="CEP23535.1"/>
    </source>
</evidence>
<evidence type="ECO:0000256" key="3">
    <source>
        <dbReference type="ARBA" id="ARBA00022946"/>
    </source>
</evidence>
<gene>
    <name evidence="8" type="ORF">BN1211_4145</name>
    <name evidence="9" type="ORF">CYBJADRAFT_172997</name>
</gene>